<reference evidence="1" key="1">
    <citation type="submission" date="2021-02" db="EMBL/GenBank/DDBJ databases">
        <authorList>
            <person name="Dougan E. K."/>
            <person name="Rhodes N."/>
            <person name="Thang M."/>
            <person name="Chan C."/>
        </authorList>
    </citation>
    <scope>NUCLEOTIDE SEQUENCE</scope>
</reference>
<evidence type="ECO:0000313" key="1">
    <source>
        <dbReference type="EMBL" id="CAE7521669.1"/>
    </source>
</evidence>
<keyword evidence="2" id="KW-1185">Reference proteome</keyword>
<name>A0A812TGA7_SYMPI</name>
<dbReference type="EMBL" id="CAJNIZ010030158">
    <property type="protein sequence ID" value="CAE7521669.1"/>
    <property type="molecule type" value="Genomic_DNA"/>
</dbReference>
<gene>
    <name evidence="1" type="primary">prmC</name>
    <name evidence="1" type="ORF">SPIL2461_LOCUS13655</name>
</gene>
<dbReference type="OrthoDB" id="430731at2759"/>
<feature type="non-terminal residue" evidence="1">
    <location>
        <position position="1"/>
    </location>
</feature>
<dbReference type="AlphaFoldDB" id="A0A812TGA7"/>
<evidence type="ECO:0000313" key="2">
    <source>
        <dbReference type="Proteomes" id="UP000649617"/>
    </source>
</evidence>
<protein>
    <submittedName>
        <fullName evidence="1">PrmC protein</fullName>
    </submittedName>
</protein>
<dbReference type="Proteomes" id="UP000649617">
    <property type="component" value="Unassembled WGS sequence"/>
</dbReference>
<sequence>DGRGRGFVSGRPCGPGDCHIGFSFGSGLFGADSMNRAVKVGCVEVTQSDASGEFAESLELQYFDGSQYISYRQAFNLVGGAAFVPTFNGTVGLHRDPR</sequence>
<accession>A0A812TGA7</accession>
<comment type="caution">
    <text evidence="1">The sequence shown here is derived from an EMBL/GenBank/DDBJ whole genome shotgun (WGS) entry which is preliminary data.</text>
</comment>
<organism evidence="1 2">
    <name type="scientific">Symbiodinium pilosum</name>
    <name type="common">Dinoflagellate</name>
    <dbReference type="NCBI Taxonomy" id="2952"/>
    <lineage>
        <taxon>Eukaryota</taxon>
        <taxon>Sar</taxon>
        <taxon>Alveolata</taxon>
        <taxon>Dinophyceae</taxon>
        <taxon>Suessiales</taxon>
        <taxon>Symbiodiniaceae</taxon>
        <taxon>Symbiodinium</taxon>
    </lineage>
</organism>
<proteinExistence type="predicted"/>